<feature type="compositionally biased region" description="Polar residues" evidence="1">
    <location>
        <begin position="45"/>
        <end position="60"/>
    </location>
</feature>
<evidence type="ECO:0000313" key="3">
    <source>
        <dbReference type="Proteomes" id="UP000324897"/>
    </source>
</evidence>
<dbReference type="EMBL" id="RWGY01000013">
    <property type="protein sequence ID" value="TVU24374.1"/>
    <property type="molecule type" value="Genomic_DNA"/>
</dbReference>
<gene>
    <name evidence="2" type="ORF">EJB05_26807</name>
</gene>
<feature type="compositionally biased region" description="Basic residues" evidence="1">
    <location>
        <begin position="64"/>
        <end position="78"/>
    </location>
</feature>
<protein>
    <submittedName>
        <fullName evidence="2">Uncharacterized protein</fullName>
    </submittedName>
</protein>
<comment type="caution">
    <text evidence="2">The sequence shown here is derived from an EMBL/GenBank/DDBJ whole genome shotgun (WGS) entry which is preliminary data.</text>
</comment>
<reference evidence="2 3" key="1">
    <citation type="journal article" date="2019" name="Sci. Rep.">
        <title>A high-quality genome of Eragrostis curvula grass provides insights into Poaceae evolution and supports new strategies to enhance forage quality.</title>
        <authorList>
            <person name="Carballo J."/>
            <person name="Santos B.A.C.M."/>
            <person name="Zappacosta D."/>
            <person name="Garbus I."/>
            <person name="Selva J.P."/>
            <person name="Gallo C.A."/>
            <person name="Diaz A."/>
            <person name="Albertini E."/>
            <person name="Caccamo M."/>
            <person name="Echenique V."/>
        </authorList>
    </citation>
    <scope>NUCLEOTIDE SEQUENCE [LARGE SCALE GENOMIC DNA]</scope>
    <source>
        <strain evidence="3">cv. Victoria</strain>
        <tissue evidence="2">Leaf</tissue>
    </source>
</reference>
<keyword evidence="3" id="KW-1185">Reference proteome</keyword>
<dbReference type="Gramene" id="TVU24374">
    <property type="protein sequence ID" value="TVU24374"/>
    <property type="gene ID" value="EJB05_26807"/>
</dbReference>
<accession>A0A5J9ULT5</accession>
<proteinExistence type="predicted"/>
<sequence length="78" mass="8444">MIAGRKALSVANKSARPEKRTRKSTQAESSSRPQKRMRKPAGAAESNTQGEMPSQSSVRSTLVKTKKVAANKKKNSTT</sequence>
<evidence type="ECO:0000256" key="1">
    <source>
        <dbReference type="SAM" id="MobiDB-lite"/>
    </source>
</evidence>
<feature type="region of interest" description="Disordered" evidence="1">
    <location>
        <begin position="1"/>
        <end position="78"/>
    </location>
</feature>
<evidence type="ECO:0000313" key="2">
    <source>
        <dbReference type="EMBL" id="TVU24374.1"/>
    </source>
</evidence>
<feature type="non-terminal residue" evidence="2">
    <location>
        <position position="78"/>
    </location>
</feature>
<dbReference type="AlphaFoldDB" id="A0A5J9ULT5"/>
<name>A0A5J9ULT5_9POAL</name>
<dbReference type="Proteomes" id="UP000324897">
    <property type="component" value="Chromosome 2"/>
</dbReference>
<organism evidence="2 3">
    <name type="scientific">Eragrostis curvula</name>
    <name type="common">weeping love grass</name>
    <dbReference type="NCBI Taxonomy" id="38414"/>
    <lineage>
        <taxon>Eukaryota</taxon>
        <taxon>Viridiplantae</taxon>
        <taxon>Streptophyta</taxon>
        <taxon>Embryophyta</taxon>
        <taxon>Tracheophyta</taxon>
        <taxon>Spermatophyta</taxon>
        <taxon>Magnoliopsida</taxon>
        <taxon>Liliopsida</taxon>
        <taxon>Poales</taxon>
        <taxon>Poaceae</taxon>
        <taxon>PACMAD clade</taxon>
        <taxon>Chloridoideae</taxon>
        <taxon>Eragrostideae</taxon>
        <taxon>Eragrostidinae</taxon>
        <taxon>Eragrostis</taxon>
    </lineage>
</organism>